<gene>
    <name evidence="3" type="ORF">SS50377_21644</name>
    <name evidence="2" type="ORF">SS50377_ee047</name>
</gene>
<name>V6LNS6_9EUKA</name>
<dbReference type="RefSeq" id="XP_067766873.1">
    <property type="nucleotide sequence ID" value="XM_067905556.1"/>
</dbReference>
<dbReference type="KEGG" id="ssao:94295667"/>
<accession>V6LNS6</accession>
<dbReference type="AlphaFoldDB" id="V6LNS6"/>
<dbReference type="GeneID" id="94295667"/>
<keyword evidence="1" id="KW-0472">Membrane</keyword>
<organism evidence="2">
    <name type="scientific">Spironucleus salmonicida</name>
    <dbReference type="NCBI Taxonomy" id="348837"/>
    <lineage>
        <taxon>Eukaryota</taxon>
        <taxon>Metamonada</taxon>
        <taxon>Diplomonadida</taxon>
        <taxon>Hexamitidae</taxon>
        <taxon>Hexamitinae</taxon>
        <taxon>Spironucleus</taxon>
    </lineage>
</organism>
<keyword evidence="4" id="KW-1185">Reference proteome</keyword>
<protein>
    <submittedName>
        <fullName evidence="2">Transmembrane domain-containing protein</fullName>
    </submittedName>
</protein>
<evidence type="ECO:0000313" key="3">
    <source>
        <dbReference type="EMBL" id="KAH0576100.1"/>
    </source>
</evidence>
<feature type="transmembrane region" description="Helical" evidence="1">
    <location>
        <begin position="251"/>
        <end position="273"/>
    </location>
</feature>
<dbReference type="VEuPathDB" id="GiardiaDB:SS50377_21644"/>
<dbReference type="EMBL" id="KI546099">
    <property type="protein sequence ID" value="EST45371.1"/>
    <property type="molecule type" value="Genomic_DNA"/>
</dbReference>
<feature type="transmembrane region" description="Helical" evidence="1">
    <location>
        <begin position="20"/>
        <end position="49"/>
    </location>
</feature>
<keyword evidence="1 2" id="KW-0812">Transmembrane</keyword>
<reference evidence="2 3" key="1">
    <citation type="journal article" date="2014" name="PLoS Genet.">
        <title>The Genome of Spironucleus salmonicida Highlights a Fish Pathogen Adapted to Fluctuating Environments.</title>
        <authorList>
            <person name="Xu F."/>
            <person name="Jerlstrom-Hultqvist J."/>
            <person name="Einarsson E."/>
            <person name="Astvaldsson A."/>
            <person name="Svard S.G."/>
            <person name="Andersson J.O."/>
        </authorList>
    </citation>
    <scope>NUCLEOTIDE SEQUENCE</scope>
    <source>
        <strain evidence="3">ATCC 50377</strain>
    </source>
</reference>
<keyword evidence="1" id="KW-1133">Transmembrane helix</keyword>
<reference evidence="3" key="2">
    <citation type="submission" date="2020-12" db="EMBL/GenBank/DDBJ databases">
        <title>New Spironucleus salmonicida genome in near-complete chromosomes.</title>
        <authorList>
            <person name="Xu F."/>
            <person name="Kurt Z."/>
            <person name="Jimenez-Gonzalez A."/>
            <person name="Astvaldsson A."/>
            <person name="Andersson J.O."/>
            <person name="Svard S.G."/>
        </authorList>
    </citation>
    <scope>NUCLEOTIDE SEQUENCE</scope>
    <source>
        <strain evidence="3">ATCC 50377</strain>
    </source>
</reference>
<evidence type="ECO:0000313" key="4">
    <source>
        <dbReference type="Proteomes" id="UP000018208"/>
    </source>
</evidence>
<sequence>MGNYSYFQDQKPPPTLDYSSIQYVFLLNILYLNYITKLILAQLAVHAFLTEYKVRLARRHMQPQFLLPLHQGCCQIPLVVQNIRVLTRQNNLHIFHIFQFHICTQGDNNSIQSYLWLMYDGQQRLCTCKQLFWVQFCRQRQQSQYMHHPPLIPVHNMLSSQLIIIWCTTRLAQNKSTLYDQNFHFRPNFLQIQLITDTNLYTHRTNSLYSCILRHKYLHISGKSLSNIFKYFSIIAPTGTPQKRFYCPNDLYFIHCTSIHIHLIQHMMIQVFALKSLPAHGVLDLFRILLLFQQFLYLYTLMQILDLID</sequence>
<dbReference type="Proteomes" id="UP000018208">
    <property type="component" value="Unassembled WGS sequence"/>
</dbReference>
<dbReference type="EMBL" id="AUWU02000002">
    <property type="protein sequence ID" value="KAH0576100.1"/>
    <property type="molecule type" value="Genomic_DNA"/>
</dbReference>
<evidence type="ECO:0000313" key="2">
    <source>
        <dbReference type="EMBL" id="EST45371.1"/>
    </source>
</evidence>
<feature type="transmembrane region" description="Helical" evidence="1">
    <location>
        <begin position="285"/>
        <end position="305"/>
    </location>
</feature>
<proteinExistence type="predicted"/>
<evidence type="ECO:0000256" key="1">
    <source>
        <dbReference type="SAM" id="Phobius"/>
    </source>
</evidence>